<protein>
    <recommendedName>
        <fullName evidence="3">Gfo/Idh/MocA-like oxidoreductase C-terminal domain-containing protein</fullName>
    </recommendedName>
</protein>
<keyword evidence="2" id="KW-1185">Reference proteome</keyword>
<evidence type="ECO:0008006" key="3">
    <source>
        <dbReference type="Google" id="ProtNLM"/>
    </source>
</evidence>
<dbReference type="SUPFAM" id="SSF55347">
    <property type="entry name" value="Glyceraldehyde-3-phosphate dehydrogenase-like, C-terminal domain"/>
    <property type="match status" value="1"/>
</dbReference>
<gene>
    <name evidence="1" type="ORF">V4F39_01045</name>
</gene>
<dbReference type="Gene3D" id="3.30.360.10">
    <property type="entry name" value="Dihydrodipicolinate Reductase, domain 2"/>
    <property type="match status" value="1"/>
</dbReference>
<dbReference type="EMBL" id="JAZIBG010000003">
    <property type="protein sequence ID" value="MEF7612475.1"/>
    <property type="molecule type" value="Genomic_DNA"/>
</dbReference>
<proteinExistence type="predicted"/>
<evidence type="ECO:0000313" key="2">
    <source>
        <dbReference type="Proteomes" id="UP001336250"/>
    </source>
</evidence>
<accession>A0AAW9QCV8</accession>
<dbReference type="Proteomes" id="UP001336250">
    <property type="component" value="Unassembled WGS sequence"/>
</dbReference>
<sequence>MRADARWADTGVDIGMAATLHYADGRCAQMSCAMDAATHRYATIACTRGTIETEYLNHTSAQAGGHPYGYLPSRLRVRRGVFNTIPFEDLDAGTGSGFRFAVEAFARVVHARDVDAIGRAAAASLDIAATLEALAESARTGREVELQAVSPA</sequence>
<evidence type="ECO:0000313" key="1">
    <source>
        <dbReference type="EMBL" id="MEF7612475.1"/>
    </source>
</evidence>
<dbReference type="AlphaFoldDB" id="A0AAW9QCV8"/>
<name>A0AAW9QCV8_9BURK</name>
<organism evidence="1 2">
    <name type="scientific">Aquincola agrisoli</name>
    <dbReference type="NCBI Taxonomy" id="3119538"/>
    <lineage>
        <taxon>Bacteria</taxon>
        <taxon>Pseudomonadati</taxon>
        <taxon>Pseudomonadota</taxon>
        <taxon>Betaproteobacteria</taxon>
        <taxon>Burkholderiales</taxon>
        <taxon>Sphaerotilaceae</taxon>
        <taxon>Aquincola</taxon>
    </lineage>
</organism>
<comment type="caution">
    <text evidence="1">The sequence shown here is derived from an EMBL/GenBank/DDBJ whole genome shotgun (WGS) entry which is preliminary data.</text>
</comment>
<reference evidence="1 2" key="1">
    <citation type="submission" date="2024-02" db="EMBL/GenBank/DDBJ databases">
        <title>Genome sequence of Aquincola sp. MAHUQ-54.</title>
        <authorList>
            <person name="Huq M.A."/>
        </authorList>
    </citation>
    <scope>NUCLEOTIDE SEQUENCE [LARGE SCALE GENOMIC DNA]</scope>
    <source>
        <strain evidence="1 2">MAHUQ-54</strain>
    </source>
</reference>
<dbReference type="RefSeq" id="WP_332287370.1">
    <property type="nucleotide sequence ID" value="NZ_JAZIBG010000003.1"/>
</dbReference>